<proteinExistence type="inferred from homology"/>
<dbReference type="Gene3D" id="3.40.50.200">
    <property type="entry name" value="Peptidase S8/S53 domain"/>
    <property type="match status" value="1"/>
</dbReference>
<dbReference type="AlphaFoldDB" id="A0AAV9WIE3"/>
<evidence type="ECO:0000256" key="2">
    <source>
        <dbReference type="ARBA" id="ARBA00022670"/>
    </source>
</evidence>
<dbReference type="InterPro" id="IPR023827">
    <property type="entry name" value="Peptidase_S8_Asp-AS"/>
</dbReference>
<evidence type="ECO:0000256" key="1">
    <source>
        <dbReference type="ARBA" id="ARBA00011073"/>
    </source>
</evidence>
<dbReference type="PRINTS" id="PR00723">
    <property type="entry name" value="SUBTILISIN"/>
</dbReference>
<evidence type="ECO:0000313" key="10">
    <source>
        <dbReference type="Proteomes" id="UP001370758"/>
    </source>
</evidence>
<protein>
    <submittedName>
        <fullName evidence="9">Suppressor of the cold-sensitive snRNP biogenesis mutant brr1-1</fullName>
    </submittedName>
</protein>
<reference evidence="9 10" key="1">
    <citation type="submission" date="2023-08" db="EMBL/GenBank/DDBJ databases">
        <authorList>
            <person name="Palmer J.M."/>
        </authorList>
    </citation>
    <scope>NUCLEOTIDE SEQUENCE [LARGE SCALE GENOMIC DNA]</scope>
    <source>
        <strain evidence="9 10">TWF481</strain>
    </source>
</reference>
<organism evidence="9 10">
    <name type="scientific">Arthrobotrys musiformis</name>
    <dbReference type="NCBI Taxonomy" id="47236"/>
    <lineage>
        <taxon>Eukaryota</taxon>
        <taxon>Fungi</taxon>
        <taxon>Dikarya</taxon>
        <taxon>Ascomycota</taxon>
        <taxon>Pezizomycotina</taxon>
        <taxon>Orbiliomycetes</taxon>
        <taxon>Orbiliales</taxon>
        <taxon>Orbiliaceae</taxon>
        <taxon>Arthrobotrys</taxon>
    </lineage>
</organism>
<dbReference type="InterPro" id="IPR050131">
    <property type="entry name" value="Peptidase_S8_subtilisin-like"/>
</dbReference>
<dbReference type="PROSITE" id="PS51892">
    <property type="entry name" value="SUBTILASE"/>
    <property type="match status" value="1"/>
</dbReference>
<dbReference type="InterPro" id="IPR015500">
    <property type="entry name" value="Peptidase_S8_subtilisin-rel"/>
</dbReference>
<evidence type="ECO:0000259" key="8">
    <source>
        <dbReference type="Pfam" id="PF00082"/>
    </source>
</evidence>
<keyword evidence="4" id="KW-0720">Serine protease</keyword>
<dbReference type="PROSITE" id="PS00136">
    <property type="entry name" value="SUBTILASE_ASP"/>
    <property type="match status" value="1"/>
</dbReference>
<sequence>MTLLVFFIYTFSLFEPSSAFIYQPGKVGHWEPRKVWCAVHEKFRYSEEIFRVLDRGFKPEGELSKRLLPPTKYSIYRIESQYLGIWAYTFAVGGPFSTKELEKDMRKHLSSKNRDYPFMGCFFTKSKGATDIFDKATYYTDSKTKEKRSMPSPPAQFRENPVRKRFTPTDPDEPIVARKASEGVPELSAPKEFYKDWRAAKGLYTTYFDYAESGSGVVVYVLDSGCDPRHRELRSIKYESYMVTGGFPAEEWTDPAFNVHGSKMIAKVAGPRTGVAPDAKVAVVGLSDGEALMALPNVFDAILKTYDDINEYNNKVPCVINMSNGIDALFTKRRSGDKSTEEARSVETTITKQLLERLSSLDNVVLVASAGNSQPNTRVNKHPAKLAIESPESKIVVAGSATSDGLNQYQYSSSINNMVWAPGEKVGMLGDPLSHPWEKYPDTIVVENGGTSIVSGMLATFISLVTANSDGTPIENPAERVESAIAYLKNFSWKRNPKGVKIIHNGITPSQWPESFRKRYFVSR</sequence>
<gene>
    <name evidence="9" type="primary">SUB2_1</name>
    <name evidence="9" type="ORF">TWF481_003747</name>
</gene>
<dbReference type="SUPFAM" id="SSF52743">
    <property type="entry name" value="Subtilisin-like"/>
    <property type="match status" value="1"/>
</dbReference>
<evidence type="ECO:0000256" key="3">
    <source>
        <dbReference type="ARBA" id="ARBA00022801"/>
    </source>
</evidence>
<feature type="domain" description="Peptidase S8/S53" evidence="8">
    <location>
        <begin position="214"/>
        <end position="465"/>
    </location>
</feature>
<dbReference type="InterPro" id="IPR036852">
    <property type="entry name" value="Peptidase_S8/S53_dom_sf"/>
</dbReference>
<comment type="caution">
    <text evidence="5">Lacks conserved residue(s) required for the propagation of feature annotation.</text>
</comment>
<dbReference type="Pfam" id="PF00082">
    <property type="entry name" value="Peptidase_S8"/>
    <property type="match status" value="1"/>
</dbReference>
<keyword evidence="7" id="KW-0732">Signal</keyword>
<feature type="chain" id="PRO_5043911736" evidence="7">
    <location>
        <begin position="20"/>
        <end position="524"/>
    </location>
</feature>
<dbReference type="PANTHER" id="PTHR43806">
    <property type="entry name" value="PEPTIDASE S8"/>
    <property type="match status" value="1"/>
</dbReference>
<dbReference type="InterPro" id="IPR000209">
    <property type="entry name" value="Peptidase_S8/S53_dom"/>
</dbReference>
<feature type="region of interest" description="Disordered" evidence="6">
    <location>
        <begin position="143"/>
        <end position="175"/>
    </location>
</feature>
<keyword evidence="3" id="KW-0378">Hydrolase</keyword>
<name>A0AAV9WIE3_9PEZI</name>
<dbReference type="GO" id="GO:0006508">
    <property type="term" value="P:proteolysis"/>
    <property type="evidence" value="ECO:0007669"/>
    <property type="project" value="UniProtKB-KW"/>
</dbReference>
<feature type="signal peptide" evidence="7">
    <location>
        <begin position="1"/>
        <end position="19"/>
    </location>
</feature>
<evidence type="ECO:0000256" key="6">
    <source>
        <dbReference type="SAM" id="MobiDB-lite"/>
    </source>
</evidence>
<evidence type="ECO:0000256" key="4">
    <source>
        <dbReference type="ARBA" id="ARBA00022825"/>
    </source>
</evidence>
<dbReference type="GO" id="GO:0004252">
    <property type="term" value="F:serine-type endopeptidase activity"/>
    <property type="evidence" value="ECO:0007669"/>
    <property type="project" value="InterPro"/>
</dbReference>
<keyword evidence="2" id="KW-0645">Protease</keyword>
<dbReference type="Proteomes" id="UP001370758">
    <property type="component" value="Unassembled WGS sequence"/>
</dbReference>
<evidence type="ECO:0000256" key="7">
    <source>
        <dbReference type="SAM" id="SignalP"/>
    </source>
</evidence>
<dbReference type="CDD" id="cd00306">
    <property type="entry name" value="Peptidases_S8_S53"/>
    <property type="match status" value="1"/>
</dbReference>
<evidence type="ECO:0000313" key="9">
    <source>
        <dbReference type="EMBL" id="KAK6508981.1"/>
    </source>
</evidence>
<dbReference type="PANTHER" id="PTHR43806:SF11">
    <property type="entry name" value="CEREVISIN-RELATED"/>
    <property type="match status" value="1"/>
</dbReference>
<dbReference type="EMBL" id="JAVHJL010000002">
    <property type="protein sequence ID" value="KAK6508981.1"/>
    <property type="molecule type" value="Genomic_DNA"/>
</dbReference>
<accession>A0AAV9WIE3</accession>
<keyword evidence="10" id="KW-1185">Reference proteome</keyword>
<comment type="caution">
    <text evidence="9">The sequence shown here is derived from an EMBL/GenBank/DDBJ whole genome shotgun (WGS) entry which is preliminary data.</text>
</comment>
<evidence type="ECO:0000256" key="5">
    <source>
        <dbReference type="PROSITE-ProRule" id="PRU01240"/>
    </source>
</evidence>
<comment type="similarity">
    <text evidence="1 5">Belongs to the peptidase S8 family.</text>
</comment>